<dbReference type="PANTHER" id="PTHR24321">
    <property type="entry name" value="DEHYDROGENASES, SHORT CHAIN"/>
    <property type="match status" value="1"/>
</dbReference>
<dbReference type="NCBIfam" id="NF009466">
    <property type="entry name" value="PRK12826.1-2"/>
    <property type="match status" value="1"/>
</dbReference>
<dbReference type="Gene3D" id="3.40.50.720">
    <property type="entry name" value="NAD(P)-binding Rossmann-like Domain"/>
    <property type="match status" value="1"/>
</dbReference>
<dbReference type="PANTHER" id="PTHR24321:SF8">
    <property type="entry name" value="ESTRADIOL 17-BETA-DEHYDROGENASE 8-RELATED"/>
    <property type="match status" value="1"/>
</dbReference>
<sequence length="253" mass="26300">MSGRVLITAGASGVGRAMAEAFDAAGAQVWVADVNPKALSDCPAHWRRSEANVADENAVATLFQDIEAEWGGLDTLCANAGIAGPTASVEDVALDDWRMCLAVNLEGAFLSAKYAAPILKRQGSGAVVITSSTAGQYGYPNRAPYAAAKWGMIGLAKTLAMELGAHGVRCNVICPGSVEGPRMEGVLQREADAKGMTRDQVYEGYASGTSMGRFVEGHDIANMAVFLASDAARLVSGQVIAVDGHTVNPDPKV</sequence>
<dbReference type="RefSeq" id="WP_058271839.1">
    <property type="nucleotide sequence ID" value="NZ_CYPS01000008.1"/>
</dbReference>
<dbReference type="InterPro" id="IPR036291">
    <property type="entry name" value="NAD(P)-bd_dom_sf"/>
</dbReference>
<evidence type="ECO:0000256" key="2">
    <source>
        <dbReference type="ARBA" id="ARBA00023002"/>
    </source>
</evidence>
<dbReference type="InterPro" id="IPR020904">
    <property type="entry name" value="Sc_DH/Rdtase_CS"/>
</dbReference>
<comment type="similarity">
    <text evidence="1">Belongs to the short-chain dehydrogenases/reductases (SDR) family.</text>
</comment>
<dbReference type="SUPFAM" id="SSF51735">
    <property type="entry name" value="NAD(P)-binding Rossmann-fold domains"/>
    <property type="match status" value="1"/>
</dbReference>
<evidence type="ECO:0000256" key="1">
    <source>
        <dbReference type="ARBA" id="ARBA00006484"/>
    </source>
</evidence>
<proteinExistence type="inferred from homology"/>
<evidence type="ECO:0000313" key="4">
    <source>
        <dbReference type="Proteomes" id="UP000050786"/>
    </source>
</evidence>
<dbReference type="EMBL" id="CYPS01000008">
    <property type="protein sequence ID" value="CUH41769.1"/>
    <property type="molecule type" value="Genomic_DNA"/>
</dbReference>
<reference evidence="4" key="1">
    <citation type="submission" date="2015-09" db="EMBL/GenBank/DDBJ databases">
        <authorList>
            <person name="Rodrigo-Torres L."/>
            <person name="Arahal D.R."/>
        </authorList>
    </citation>
    <scope>NUCLEOTIDE SEQUENCE [LARGE SCALE GENOMIC DNA]</scope>
    <source>
        <strain evidence="4">CECT 4293</strain>
    </source>
</reference>
<accession>A0A0P1E1A2</accession>
<keyword evidence="4" id="KW-1185">Reference proteome</keyword>
<evidence type="ECO:0000313" key="3">
    <source>
        <dbReference type="EMBL" id="CUH41769.1"/>
    </source>
</evidence>
<dbReference type="GO" id="GO:0016491">
    <property type="term" value="F:oxidoreductase activity"/>
    <property type="evidence" value="ECO:0007669"/>
    <property type="project" value="UniProtKB-KW"/>
</dbReference>
<dbReference type="CDD" id="cd05233">
    <property type="entry name" value="SDR_c"/>
    <property type="match status" value="1"/>
</dbReference>
<dbReference type="Pfam" id="PF13561">
    <property type="entry name" value="adh_short_C2"/>
    <property type="match status" value="1"/>
</dbReference>
<dbReference type="FunFam" id="3.40.50.720:FF:000084">
    <property type="entry name" value="Short-chain dehydrogenase reductase"/>
    <property type="match status" value="1"/>
</dbReference>
<gene>
    <name evidence="3" type="primary">linC</name>
    <name evidence="3" type="ORF">RUM4293_00650</name>
</gene>
<dbReference type="EC" id="1.1.1.-" evidence="3"/>
<name>A0A0P1E1A2_9RHOB</name>
<dbReference type="PROSITE" id="PS00061">
    <property type="entry name" value="ADH_SHORT"/>
    <property type="match status" value="1"/>
</dbReference>
<dbReference type="InterPro" id="IPR002347">
    <property type="entry name" value="SDR_fam"/>
</dbReference>
<dbReference type="Proteomes" id="UP000050786">
    <property type="component" value="Unassembled WGS sequence"/>
</dbReference>
<dbReference type="PRINTS" id="PR00081">
    <property type="entry name" value="GDHRDH"/>
</dbReference>
<organism evidence="3 4">
    <name type="scientific">Ruegeria atlantica</name>
    <dbReference type="NCBI Taxonomy" id="81569"/>
    <lineage>
        <taxon>Bacteria</taxon>
        <taxon>Pseudomonadati</taxon>
        <taxon>Pseudomonadota</taxon>
        <taxon>Alphaproteobacteria</taxon>
        <taxon>Rhodobacterales</taxon>
        <taxon>Roseobacteraceae</taxon>
        <taxon>Ruegeria</taxon>
    </lineage>
</organism>
<protein>
    <submittedName>
        <fullName evidence="3">2,5-dichloro-2,5-cyclohexadiene-1,4-diol dehydrogenase</fullName>
        <ecNumber evidence="3">1.1.1.-</ecNumber>
    </submittedName>
</protein>
<keyword evidence="2 3" id="KW-0560">Oxidoreductase</keyword>
<dbReference type="AlphaFoldDB" id="A0A0P1E1A2"/>
<dbReference type="PRINTS" id="PR00080">
    <property type="entry name" value="SDRFAMILY"/>
</dbReference>